<comment type="caution">
    <text evidence="3">The sequence shown here is derived from an EMBL/GenBank/DDBJ whole genome shotgun (WGS) entry which is preliminary data.</text>
</comment>
<dbReference type="EMBL" id="JACHJT010000001">
    <property type="protein sequence ID" value="MBB4933125.1"/>
    <property type="molecule type" value="Genomic_DNA"/>
</dbReference>
<dbReference type="AlphaFoldDB" id="A0A7W7RJM4"/>
<accession>A0A7W7RJM4</accession>
<feature type="compositionally biased region" description="Basic and acidic residues" evidence="1">
    <location>
        <begin position="122"/>
        <end position="152"/>
    </location>
</feature>
<evidence type="ECO:0000256" key="1">
    <source>
        <dbReference type="SAM" id="MobiDB-lite"/>
    </source>
</evidence>
<proteinExistence type="predicted"/>
<name>A0A7W7RJM4_9ACTN</name>
<reference evidence="3 4" key="1">
    <citation type="submission" date="2020-08" db="EMBL/GenBank/DDBJ databases">
        <title>Sequencing the genomes of 1000 actinobacteria strains.</title>
        <authorList>
            <person name="Klenk H.-P."/>
        </authorList>
    </citation>
    <scope>NUCLEOTIDE SEQUENCE [LARGE SCALE GENOMIC DNA]</scope>
    <source>
        <strain evidence="3 4">DSM 102030</strain>
    </source>
</reference>
<evidence type="ECO:0000256" key="2">
    <source>
        <dbReference type="SAM" id="Phobius"/>
    </source>
</evidence>
<evidence type="ECO:0000313" key="4">
    <source>
        <dbReference type="Proteomes" id="UP000523007"/>
    </source>
</evidence>
<sequence length="182" mass="20190">MPTWIWAGGVLILACAVFLVWRLVLLTKQPRRYFRAGTADPEKGLFTAEEGGNRAPETVREPVEPGVLETTVDEEAAELIQGPRHDAPPITSNVDRQAEDVMDEALGEPEAQDDTAPPRHARQNEGEVFQRERRRMAAAEHRRAAEEHRRAAEAMAPEEQESPAAKPADGRQQTRRGGTQPS</sequence>
<evidence type="ECO:0000313" key="3">
    <source>
        <dbReference type="EMBL" id="MBB4933125.1"/>
    </source>
</evidence>
<keyword evidence="2" id="KW-1133">Transmembrane helix</keyword>
<feature type="compositionally biased region" description="Acidic residues" evidence="1">
    <location>
        <begin position="100"/>
        <end position="113"/>
    </location>
</feature>
<dbReference type="Proteomes" id="UP000523007">
    <property type="component" value="Unassembled WGS sequence"/>
</dbReference>
<feature type="region of interest" description="Disordered" evidence="1">
    <location>
        <begin position="79"/>
        <end position="182"/>
    </location>
</feature>
<gene>
    <name evidence="3" type="ORF">F4561_003945</name>
</gene>
<feature type="transmembrane region" description="Helical" evidence="2">
    <location>
        <begin position="6"/>
        <end position="25"/>
    </location>
</feature>
<organism evidence="3 4">
    <name type="scientific">Lipingzhangella halophila</name>
    <dbReference type="NCBI Taxonomy" id="1783352"/>
    <lineage>
        <taxon>Bacteria</taxon>
        <taxon>Bacillati</taxon>
        <taxon>Actinomycetota</taxon>
        <taxon>Actinomycetes</taxon>
        <taxon>Streptosporangiales</taxon>
        <taxon>Nocardiopsidaceae</taxon>
        <taxon>Lipingzhangella</taxon>
    </lineage>
</organism>
<keyword evidence="2" id="KW-0812">Transmembrane</keyword>
<keyword evidence="2" id="KW-0472">Membrane</keyword>
<dbReference type="RefSeq" id="WP_184580790.1">
    <property type="nucleotide sequence ID" value="NZ_JACHJT010000001.1"/>
</dbReference>
<protein>
    <submittedName>
        <fullName evidence="3">Uncharacterized protein</fullName>
    </submittedName>
</protein>
<keyword evidence="4" id="KW-1185">Reference proteome</keyword>